<dbReference type="OrthoDB" id="6485510at2759"/>
<evidence type="ECO:0000256" key="10">
    <source>
        <dbReference type="ARBA" id="ARBA00023136"/>
    </source>
</evidence>
<evidence type="ECO:0000256" key="7">
    <source>
        <dbReference type="ARBA" id="ARBA00022989"/>
    </source>
</evidence>
<evidence type="ECO:0000256" key="13">
    <source>
        <dbReference type="SAM" id="Phobius"/>
    </source>
</evidence>
<keyword evidence="6" id="KW-0752">Steroid biosynthesis</keyword>
<keyword evidence="11" id="KW-1207">Sterol metabolism</keyword>
<sequence length="145" mass="16215">MASLFTALIPQTPGLLPKWLLLTSIISVGNSIQAYTTLQFTSRVYNPTPIDPPPTTPKHVTALSSRTFGTWTFLAAVIRFYAAYNITDPVIYQLAIWAYVIAFAHFTSEWVVFKTTRWGLPLAGPVFISTGTLVWMFTQYSAYVV</sequence>
<dbReference type="GO" id="GO:0016126">
    <property type="term" value="P:sterol biosynthetic process"/>
    <property type="evidence" value="ECO:0007669"/>
    <property type="project" value="UniProtKB-KW"/>
</dbReference>
<evidence type="ECO:0000256" key="5">
    <source>
        <dbReference type="ARBA" id="ARBA00022824"/>
    </source>
</evidence>
<feature type="transmembrane region" description="Helical" evidence="13">
    <location>
        <begin position="68"/>
        <end position="84"/>
    </location>
</feature>
<gene>
    <name evidence="14" type="ORF">CC86DRAFT_296982</name>
</gene>
<dbReference type="AlphaFoldDB" id="A0A6A6ZT66"/>
<keyword evidence="15" id="KW-1185">Reference proteome</keyword>
<evidence type="ECO:0000313" key="14">
    <source>
        <dbReference type="EMBL" id="KAF2824260.1"/>
    </source>
</evidence>
<evidence type="ECO:0000256" key="3">
    <source>
        <dbReference type="ARBA" id="ARBA00022516"/>
    </source>
</evidence>
<feature type="transmembrane region" description="Helical" evidence="13">
    <location>
        <begin position="90"/>
        <end position="106"/>
    </location>
</feature>
<dbReference type="PANTHER" id="PTHR15451">
    <property type="entry name" value="ERGOSTEROL BIOSYNTHETIC PROTEIN 28-RELATED"/>
    <property type="match status" value="1"/>
</dbReference>
<keyword evidence="10 13" id="KW-0472">Membrane</keyword>
<evidence type="ECO:0000256" key="1">
    <source>
        <dbReference type="ARBA" id="ARBA00004477"/>
    </source>
</evidence>
<evidence type="ECO:0000256" key="11">
    <source>
        <dbReference type="ARBA" id="ARBA00023166"/>
    </source>
</evidence>
<name>A0A6A6ZT66_9PLEO</name>
<keyword evidence="4 13" id="KW-0812">Transmembrane</keyword>
<evidence type="ECO:0000256" key="2">
    <source>
        <dbReference type="ARBA" id="ARBA00005377"/>
    </source>
</evidence>
<protein>
    <submittedName>
        <fullName evidence="14">Ergosterol biosynthesis protein-like protein</fullName>
    </submittedName>
</protein>
<dbReference type="Pfam" id="PF03694">
    <property type="entry name" value="Erg28"/>
    <property type="match status" value="1"/>
</dbReference>
<comment type="similarity">
    <text evidence="2">Belongs to the ERG28 family.</text>
</comment>
<evidence type="ECO:0000256" key="8">
    <source>
        <dbReference type="ARBA" id="ARBA00023011"/>
    </source>
</evidence>
<keyword evidence="7 13" id="KW-1133">Transmembrane helix</keyword>
<keyword evidence="12" id="KW-0753">Steroid metabolism</keyword>
<evidence type="ECO:0000256" key="12">
    <source>
        <dbReference type="ARBA" id="ARBA00023221"/>
    </source>
</evidence>
<reference evidence="14" key="1">
    <citation type="journal article" date="2020" name="Stud. Mycol.">
        <title>101 Dothideomycetes genomes: a test case for predicting lifestyles and emergence of pathogens.</title>
        <authorList>
            <person name="Haridas S."/>
            <person name="Albert R."/>
            <person name="Binder M."/>
            <person name="Bloem J."/>
            <person name="Labutti K."/>
            <person name="Salamov A."/>
            <person name="Andreopoulos B."/>
            <person name="Baker S."/>
            <person name="Barry K."/>
            <person name="Bills G."/>
            <person name="Bluhm B."/>
            <person name="Cannon C."/>
            <person name="Castanera R."/>
            <person name="Culley D."/>
            <person name="Daum C."/>
            <person name="Ezra D."/>
            <person name="Gonzalez J."/>
            <person name="Henrissat B."/>
            <person name="Kuo A."/>
            <person name="Liang C."/>
            <person name="Lipzen A."/>
            <person name="Lutzoni F."/>
            <person name="Magnuson J."/>
            <person name="Mondo S."/>
            <person name="Nolan M."/>
            <person name="Ohm R."/>
            <person name="Pangilinan J."/>
            <person name="Park H.-J."/>
            <person name="Ramirez L."/>
            <person name="Alfaro M."/>
            <person name="Sun H."/>
            <person name="Tritt A."/>
            <person name="Yoshinaga Y."/>
            <person name="Zwiers L.-H."/>
            <person name="Turgeon B."/>
            <person name="Goodwin S."/>
            <person name="Spatafora J."/>
            <person name="Crous P."/>
            <person name="Grigoriev I."/>
        </authorList>
    </citation>
    <scope>NUCLEOTIDE SEQUENCE</scope>
    <source>
        <strain evidence="14">CBS 113818</strain>
    </source>
</reference>
<dbReference type="GO" id="GO:0005789">
    <property type="term" value="C:endoplasmic reticulum membrane"/>
    <property type="evidence" value="ECO:0007669"/>
    <property type="project" value="UniProtKB-SubCell"/>
</dbReference>
<evidence type="ECO:0000313" key="15">
    <source>
        <dbReference type="Proteomes" id="UP000799424"/>
    </source>
</evidence>
<organism evidence="14 15">
    <name type="scientific">Ophiobolus disseminans</name>
    <dbReference type="NCBI Taxonomy" id="1469910"/>
    <lineage>
        <taxon>Eukaryota</taxon>
        <taxon>Fungi</taxon>
        <taxon>Dikarya</taxon>
        <taxon>Ascomycota</taxon>
        <taxon>Pezizomycotina</taxon>
        <taxon>Dothideomycetes</taxon>
        <taxon>Pleosporomycetidae</taxon>
        <taxon>Pleosporales</taxon>
        <taxon>Pleosporineae</taxon>
        <taxon>Phaeosphaeriaceae</taxon>
        <taxon>Ophiobolus</taxon>
    </lineage>
</organism>
<keyword evidence="9" id="KW-0443">Lipid metabolism</keyword>
<accession>A0A6A6ZT66</accession>
<evidence type="ECO:0000256" key="9">
    <source>
        <dbReference type="ARBA" id="ARBA00023098"/>
    </source>
</evidence>
<dbReference type="InterPro" id="IPR005352">
    <property type="entry name" value="Erg28"/>
</dbReference>
<dbReference type="Proteomes" id="UP000799424">
    <property type="component" value="Unassembled WGS sequence"/>
</dbReference>
<keyword evidence="3" id="KW-0444">Lipid biosynthesis</keyword>
<comment type="subcellular location">
    <subcellularLocation>
        <location evidence="1">Endoplasmic reticulum membrane</location>
        <topology evidence="1">Multi-pass membrane protein</topology>
    </subcellularLocation>
</comment>
<evidence type="ECO:0000256" key="4">
    <source>
        <dbReference type="ARBA" id="ARBA00022692"/>
    </source>
</evidence>
<keyword evidence="5" id="KW-0256">Endoplasmic reticulum</keyword>
<dbReference type="GO" id="GO:0030674">
    <property type="term" value="F:protein-macromolecule adaptor activity"/>
    <property type="evidence" value="ECO:0007669"/>
    <property type="project" value="TreeGrafter"/>
</dbReference>
<dbReference type="PANTHER" id="PTHR15451:SF19">
    <property type="entry name" value="ERGOSTEROL BIOSYNTHETIC PROTEIN 28 HOMOLOG"/>
    <property type="match status" value="1"/>
</dbReference>
<keyword evidence="8" id="KW-0756">Sterol biosynthesis</keyword>
<feature type="transmembrane region" description="Helical" evidence="13">
    <location>
        <begin position="118"/>
        <end position="137"/>
    </location>
</feature>
<proteinExistence type="inferred from homology"/>
<evidence type="ECO:0000256" key="6">
    <source>
        <dbReference type="ARBA" id="ARBA00022955"/>
    </source>
</evidence>
<dbReference type="EMBL" id="MU006230">
    <property type="protein sequence ID" value="KAF2824260.1"/>
    <property type="molecule type" value="Genomic_DNA"/>
</dbReference>